<sequence>MTSSYKQKHAQDRRKARKQVSRLGFPLRSRRDCSRDKQPSFWVFADQMSASIWRHELEMPASLGWASGSVD</sequence>
<evidence type="ECO:0000313" key="3">
    <source>
        <dbReference type="Proteomes" id="UP000028990"/>
    </source>
</evidence>
<accession>A0A091DJ86</accession>
<proteinExistence type="predicted"/>
<dbReference type="Proteomes" id="UP000028990">
    <property type="component" value="Unassembled WGS sequence"/>
</dbReference>
<gene>
    <name evidence="2" type="ORF">H920_08259</name>
</gene>
<organism evidence="2 3">
    <name type="scientific">Fukomys damarensis</name>
    <name type="common">Damaraland mole rat</name>
    <name type="synonym">Cryptomys damarensis</name>
    <dbReference type="NCBI Taxonomy" id="885580"/>
    <lineage>
        <taxon>Eukaryota</taxon>
        <taxon>Metazoa</taxon>
        <taxon>Chordata</taxon>
        <taxon>Craniata</taxon>
        <taxon>Vertebrata</taxon>
        <taxon>Euteleostomi</taxon>
        <taxon>Mammalia</taxon>
        <taxon>Eutheria</taxon>
        <taxon>Euarchontoglires</taxon>
        <taxon>Glires</taxon>
        <taxon>Rodentia</taxon>
        <taxon>Hystricomorpha</taxon>
        <taxon>Bathyergidae</taxon>
        <taxon>Fukomys</taxon>
    </lineage>
</organism>
<protein>
    <submittedName>
        <fullName evidence="2">Uncharacterized protein</fullName>
    </submittedName>
</protein>
<dbReference type="AlphaFoldDB" id="A0A091DJ86"/>
<feature type="compositionally biased region" description="Basic residues" evidence="1">
    <location>
        <begin position="1"/>
        <end position="20"/>
    </location>
</feature>
<feature type="region of interest" description="Disordered" evidence="1">
    <location>
        <begin position="1"/>
        <end position="33"/>
    </location>
</feature>
<evidence type="ECO:0000256" key="1">
    <source>
        <dbReference type="SAM" id="MobiDB-lite"/>
    </source>
</evidence>
<keyword evidence="3" id="KW-1185">Reference proteome</keyword>
<name>A0A091DJ86_FUKDA</name>
<evidence type="ECO:0000313" key="2">
    <source>
        <dbReference type="EMBL" id="KFO30330.1"/>
    </source>
</evidence>
<dbReference type="EMBL" id="KN122452">
    <property type="protein sequence ID" value="KFO30330.1"/>
    <property type="molecule type" value="Genomic_DNA"/>
</dbReference>
<reference evidence="2 3" key="1">
    <citation type="submission" date="2013-11" db="EMBL/GenBank/DDBJ databases">
        <title>The Damaraland mole rat (Fukomys damarensis) genome and evolution of African mole rats.</title>
        <authorList>
            <person name="Gladyshev V.N."/>
            <person name="Fang X."/>
        </authorList>
    </citation>
    <scope>NUCLEOTIDE SEQUENCE [LARGE SCALE GENOMIC DNA]</scope>
    <source>
        <tissue evidence="2">Liver</tissue>
    </source>
</reference>